<proteinExistence type="predicted"/>
<dbReference type="AlphaFoldDB" id="A0A061R486"/>
<gene>
    <name evidence="2" type="ORF">TSPGSL018_12791</name>
</gene>
<organism evidence="2">
    <name type="scientific">Tetraselmis sp. GSL018</name>
    <dbReference type="NCBI Taxonomy" id="582737"/>
    <lineage>
        <taxon>Eukaryota</taxon>
        <taxon>Viridiplantae</taxon>
        <taxon>Chlorophyta</taxon>
        <taxon>core chlorophytes</taxon>
        <taxon>Chlorodendrophyceae</taxon>
        <taxon>Chlorodendrales</taxon>
        <taxon>Chlorodendraceae</taxon>
        <taxon>Tetraselmis</taxon>
    </lineage>
</organism>
<name>A0A061R486_9CHLO</name>
<evidence type="ECO:0000313" key="2">
    <source>
        <dbReference type="EMBL" id="JAC66793.1"/>
    </source>
</evidence>
<protein>
    <submittedName>
        <fullName evidence="2">Uncharacterized protein</fullName>
    </submittedName>
</protein>
<dbReference type="EMBL" id="GBEZ01019814">
    <property type="protein sequence ID" value="JAC66793.1"/>
    <property type="molecule type" value="Transcribed_RNA"/>
</dbReference>
<feature type="compositionally biased region" description="Basic and acidic residues" evidence="1">
    <location>
        <begin position="15"/>
        <end position="27"/>
    </location>
</feature>
<accession>A0A061R486</accession>
<evidence type="ECO:0000256" key="1">
    <source>
        <dbReference type="SAM" id="MobiDB-lite"/>
    </source>
</evidence>
<reference evidence="2" key="1">
    <citation type="submission" date="2014-05" db="EMBL/GenBank/DDBJ databases">
        <title>The transcriptome of the halophilic microalga Tetraselmis sp. GSL018 isolated from the Great Salt Lake, Utah.</title>
        <authorList>
            <person name="Jinkerson R.E."/>
            <person name="D'Adamo S."/>
            <person name="Posewitz M.C."/>
        </authorList>
    </citation>
    <scope>NUCLEOTIDE SEQUENCE</scope>
    <source>
        <strain evidence="2">GSL018</strain>
    </source>
</reference>
<feature type="region of interest" description="Disordered" evidence="1">
    <location>
        <begin position="1"/>
        <end position="36"/>
    </location>
</feature>
<sequence length="36" mass="4219">MWKNTKATREPYAGPDRESLRSERAERCSYPPLHGK</sequence>